<evidence type="ECO:0000313" key="2">
    <source>
        <dbReference type="Proteomes" id="UP000543224"/>
    </source>
</evidence>
<name>A0A6V8P4E4_9ACTN</name>
<organism evidence="1 2">
    <name type="scientific">Candidatus Hakubella thermalkaliphila</name>
    <dbReference type="NCBI Taxonomy" id="2754717"/>
    <lineage>
        <taxon>Bacteria</taxon>
        <taxon>Bacillati</taxon>
        <taxon>Actinomycetota</taxon>
        <taxon>Actinomycetota incertae sedis</taxon>
        <taxon>Candidatus Hakubellales</taxon>
        <taxon>Candidatus Hakubellaceae</taxon>
        <taxon>Candidatus Hakubella</taxon>
    </lineage>
</organism>
<proteinExistence type="predicted"/>
<sequence>MAEEETLGKGTSSLDALYNITLDLNLYIITG</sequence>
<feature type="non-terminal residue" evidence="1">
    <location>
        <position position="31"/>
    </location>
</feature>
<gene>
    <name evidence="1" type="ORF">HKBW3S25_01579</name>
</gene>
<reference evidence="1 2" key="1">
    <citation type="journal article" date="2020" name="Front. Microbiol.">
        <title>Single-cell genomics of novel Actinobacteria with the Wood-Ljungdahl pathway discovered in a serpentinizing system.</title>
        <authorList>
            <person name="Merino N."/>
            <person name="Kawai M."/>
            <person name="Boyd E.S."/>
            <person name="Colman D.R."/>
            <person name="McGlynn S.E."/>
            <person name="Nealson K.H."/>
            <person name="Kurokawa K."/>
            <person name="Hongoh Y."/>
        </authorList>
    </citation>
    <scope>NUCLEOTIDE SEQUENCE [LARGE SCALE GENOMIC DNA]</scope>
    <source>
        <strain evidence="1 2">S25</strain>
    </source>
</reference>
<accession>A0A6V8P4E4</accession>
<dbReference type="Proteomes" id="UP000543224">
    <property type="component" value="Unassembled WGS sequence"/>
</dbReference>
<evidence type="ECO:0000313" key="1">
    <source>
        <dbReference type="EMBL" id="GFP26091.1"/>
    </source>
</evidence>
<protein>
    <submittedName>
        <fullName evidence="1">Uncharacterized protein</fullName>
    </submittedName>
</protein>
<dbReference type="EMBL" id="BLRX01000363">
    <property type="protein sequence ID" value="GFP26091.1"/>
    <property type="molecule type" value="Genomic_DNA"/>
</dbReference>
<comment type="caution">
    <text evidence="1">The sequence shown here is derived from an EMBL/GenBank/DDBJ whole genome shotgun (WGS) entry which is preliminary data.</text>
</comment>
<dbReference type="AlphaFoldDB" id="A0A6V8P4E4"/>